<protein>
    <submittedName>
        <fullName evidence="3">50S ribosomal protein L34</fullName>
    </submittedName>
</protein>
<feature type="compositionally biased region" description="Basic and acidic residues" evidence="1">
    <location>
        <begin position="1"/>
        <end position="12"/>
    </location>
</feature>
<dbReference type="AlphaFoldDB" id="A0A183F770"/>
<evidence type="ECO:0000256" key="1">
    <source>
        <dbReference type="SAM" id="MobiDB-lite"/>
    </source>
</evidence>
<proteinExistence type="predicted"/>
<dbReference type="Proteomes" id="UP000050761">
    <property type="component" value="Unassembled WGS sequence"/>
</dbReference>
<feature type="compositionally biased region" description="Basic residues" evidence="1">
    <location>
        <begin position="26"/>
        <end position="39"/>
    </location>
</feature>
<evidence type="ECO:0000313" key="3">
    <source>
        <dbReference type="WBParaSite" id="HPBE_0000201201-mRNA-1"/>
    </source>
</evidence>
<keyword evidence="2" id="KW-1185">Reference proteome</keyword>
<organism evidence="2 3">
    <name type="scientific">Heligmosomoides polygyrus</name>
    <name type="common">Parasitic roundworm</name>
    <dbReference type="NCBI Taxonomy" id="6339"/>
    <lineage>
        <taxon>Eukaryota</taxon>
        <taxon>Metazoa</taxon>
        <taxon>Ecdysozoa</taxon>
        <taxon>Nematoda</taxon>
        <taxon>Chromadorea</taxon>
        <taxon>Rhabditida</taxon>
        <taxon>Rhabditina</taxon>
        <taxon>Rhabditomorpha</taxon>
        <taxon>Strongyloidea</taxon>
        <taxon>Heligmosomidae</taxon>
        <taxon>Heligmosomoides</taxon>
    </lineage>
</organism>
<name>A0A183F770_HELPZ</name>
<reference evidence="3" key="1">
    <citation type="submission" date="2019-09" db="UniProtKB">
        <authorList>
            <consortium name="WormBaseParasite"/>
        </authorList>
    </citation>
    <scope>IDENTIFICATION</scope>
</reference>
<dbReference type="WBParaSite" id="HPBE_0000201201-mRNA-1">
    <property type="protein sequence ID" value="HPBE_0000201201-mRNA-1"/>
    <property type="gene ID" value="HPBE_0000201201"/>
</dbReference>
<accession>A0A183F770</accession>
<evidence type="ECO:0000313" key="2">
    <source>
        <dbReference type="Proteomes" id="UP000050761"/>
    </source>
</evidence>
<sequence length="58" mass="6713">LAQPASDRRRNEWSTSTAIRATTRGRSCRLRRMARRRGGSTRLANKVRDAFRSRHMLG</sequence>
<feature type="region of interest" description="Disordered" evidence="1">
    <location>
        <begin position="1"/>
        <end position="58"/>
    </location>
</feature>